<dbReference type="EMBL" id="LAYY01000038">
    <property type="protein sequence ID" value="KKK36184.1"/>
    <property type="molecule type" value="Genomic_DNA"/>
</dbReference>
<comment type="caution">
    <text evidence="1">The sequence shown here is derived from an EMBL/GenBank/DDBJ whole genome shotgun (WGS) entry which is preliminary data.</text>
</comment>
<proteinExistence type="predicted"/>
<dbReference type="Proteomes" id="UP000034166">
    <property type="component" value="Unassembled WGS sequence"/>
</dbReference>
<name>A0A0M2SNL6_9BACI</name>
<evidence type="ECO:0000313" key="1">
    <source>
        <dbReference type="EMBL" id="KKK36184.1"/>
    </source>
</evidence>
<gene>
    <name evidence="1" type="ORF">WQ57_20735</name>
</gene>
<protein>
    <submittedName>
        <fullName evidence="1">Uncharacterized protein</fullName>
    </submittedName>
</protein>
<evidence type="ECO:0000313" key="2">
    <source>
        <dbReference type="Proteomes" id="UP000034166"/>
    </source>
</evidence>
<sequence>MLWQVASDFFRVIEFGLNDELRINEKRSPAGVTSRFIQHLKGHADFLVPVAYEAERQAAKSRGDLLKNMMGLDTVGTDGQQLRIQSL</sequence>
<keyword evidence="2" id="KW-1185">Reference proteome</keyword>
<organism evidence="1 2">
    <name type="scientific">Mesobacillus campisalis</name>
    <dbReference type="NCBI Taxonomy" id="1408103"/>
    <lineage>
        <taxon>Bacteria</taxon>
        <taxon>Bacillati</taxon>
        <taxon>Bacillota</taxon>
        <taxon>Bacilli</taxon>
        <taxon>Bacillales</taxon>
        <taxon>Bacillaceae</taxon>
        <taxon>Mesobacillus</taxon>
    </lineage>
</organism>
<dbReference type="AlphaFoldDB" id="A0A0M2SNL6"/>
<reference evidence="1 2" key="1">
    <citation type="submission" date="2015-04" db="EMBL/GenBank/DDBJ databases">
        <title>Taxonomic description and genome sequence of Bacillus campisalis sp. nov., a novel member of the genus Bacillus isolated from solar saltern.</title>
        <authorList>
            <person name="Mathan Kumar R."/>
            <person name="Kaur G."/>
            <person name="Kumar A."/>
            <person name="Singh N.K."/>
            <person name="Kaur N."/>
            <person name="Kumar N."/>
            <person name="Mayilraj S."/>
        </authorList>
    </citation>
    <scope>NUCLEOTIDE SEQUENCE [LARGE SCALE GENOMIC DNA]</scope>
    <source>
        <strain evidence="1 2">SA2-6</strain>
    </source>
</reference>
<accession>A0A0M2SNL6</accession>